<comment type="caution">
    <text evidence="2">The sequence shown here is derived from an EMBL/GenBank/DDBJ whole genome shotgun (WGS) entry which is preliminary data.</text>
</comment>
<organism evidence="2 3">
    <name type="scientific">Sulfobacillus harzensis</name>
    <dbReference type="NCBI Taxonomy" id="2729629"/>
    <lineage>
        <taxon>Bacteria</taxon>
        <taxon>Bacillati</taxon>
        <taxon>Bacillota</taxon>
        <taxon>Clostridia</taxon>
        <taxon>Eubacteriales</taxon>
        <taxon>Clostridiales Family XVII. Incertae Sedis</taxon>
        <taxon>Sulfobacillus</taxon>
    </lineage>
</organism>
<evidence type="ECO:0000256" key="1">
    <source>
        <dbReference type="SAM" id="MobiDB-lite"/>
    </source>
</evidence>
<feature type="compositionally biased region" description="Basic residues" evidence="1">
    <location>
        <begin position="41"/>
        <end position="61"/>
    </location>
</feature>
<reference evidence="2 3" key="1">
    <citation type="submission" date="2020-04" db="EMBL/GenBank/DDBJ databases">
        <authorList>
            <person name="Zhang R."/>
            <person name="Schippers A."/>
        </authorList>
    </citation>
    <scope>NUCLEOTIDE SEQUENCE [LARGE SCALE GENOMIC DNA]</scope>
    <source>
        <strain evidence="2 3">DSM 109850</strain>
    </source>
</reference>
<dbReference type="AlphaFoldDB" id="A0A7Y0L6W6"/>
<sequence>MASKRFVRLERQVEHEYRKKGYSLKRARRIGRAVAGEVATRKHRRRTKTRRRTTRRRSRRR</sequence>
<gene>
    <name evidence="2" type="ORF">HIJ39_17095</name>
</gene>
<accession>A0A7Y0L6W6</accession>
<dbReference type="Proteomes" id="UP000533476">
    <property type="component" value="Unassembled WGS sequence"/>
</dbReference>
<evidence type="ECO:0000313" key="2">
    <source>
        <dbReference type="EMBL" id="NMP24052.1"/>
    </source>
</evidence>
<dbReference type="EMBL" id="JABBVZ010000080">
    <property type="protein sequence ID" value="NMP24052.1"/>
    <property type="molecule type" value="Genomic_DNA"/>
</dbReference>
<dbReference type="RefSeq" id="WP_169101797.1">
    <property type="nucleotide sequence ID" value="NZ_JABBVZ010000080.1"/>
</dbReference>
<protein>
    <submittedName>
        <fullName evidence="2">Uncharacterized protein</fullName>
    </submittedName>
</protein>
<name>A0A7Y0L6W6_9FIRM</name>
<evidence type="ECO:0000313" key="3">
    <source>
        <dbReference type="Proteomes" id="UP000533476"/>
    </source>
</evidence>
<feature type="region of interest" description="Disordered" evidence="1">
    <location>
        <begin position="33"/>
        <end position="61"/>
    </location>
</feature>
<proteinExistence type="predicted"/>
<keyword evidence="3" id="KW-1185">Reference proteome</keyword>